<dbReference type="RefSeq" id="WP_118927013.1">
    <property type="nucleotide sequence ID" value="NZ_QXGH01000025.1"/>
</dbReference>
<organism evidence="2 3">
    <name type="scientific">Nocardioides immobilis</name>
    <dbReference type="NCBI Taxonomy" id="2049295"/>
    <lineage>
        <taxon>Bacteria</taxon>
        <taxon>Bacillati</taxon>
        <taxon>Actinomycetota</taxon>
        <taxon>Actinomycetes</taxon>
        <taxon>Propionibacteriales</taxon>
        <taxon>Nocardioidaceae</taxon>
        <taxon>Nocardioides</taxon>
    </lineage>
</organism>
<reference evidence="2 3" key="1">
    <citation type="submission" date="2018-09" db="EMBL/GenBank/DDBJ databases">
        <title>Genome sequencing of Nocardioides immobilis CCTCC AB 2017083 for comparison to Nocardioides silvaticus.</title>
        <authorList>
            <person name="Li C."/>
            <person name="Wang G."/>
        </authorList>
    </citation>
    <scope>NUCLEOTIDE SEQUENCE [LARGE SCALE GENOMIC DNA]</scope>
    <source>
        <strain evidence="2 3">CCTCC AB 2017083</strain>
    </source>
</reference>
<gene>
    <name evidence="2" type="ORF">D0Z08_19900</name>
</gene>
<dbReference type="EMBL" id="QXGH01000025">
    <property type="protein sequence ID" value="RHW25229.1"/>
    <property type="molecule type" value="Genomic_DNA"/>
</dbReference>
<keyword evidence="1" id="KW-1133">Transmembrane helix</keyword>
<keyword evidence="1" id="KW-0812">Transmembrane</keyword>
<proteinExistence type="predicted"/>
<feature type="transmembrane region" description="Helical" evidence="1">
    <location>
        <begin position="6"/>
        <end position="28"/>
    </location>
</feature>
<comment type="caution">
    <text evidence="2">The sequence shown here is derived from an EMBL/GenBank/DDBJ whole genome shotgun (WGS) entry which is preliminary data.</text>
</comment>
<evidence type="ECO:0000256" key="1">
    <source>
        <dbReference type="SAM" id="Phobius"/>
    </source>
</evidence>
<dbReference type="Proteomes" id="UP000283644">
    <property type="component" value="Unassembled WGS sequence"/>
</dbReference>
<dbReference type="AlphaFoldDB" id="A0A417XXJ3"/>
<keyword evidence="3" id="KW-1185">Reference proteome</keyword>
<name>A0A417XXJ3_9ACTN</name>
<keyword evidence="1" id="KW-0472">Membrane</keyword>
<evidence type="ECO:0000313" key="2">
    <source>
        <dbReference type="EMBL" id="RHW25229.1"/>
    </source>
</evidence>
<dbReference type="OrthoDB" id="3789602at2"/>
<sequence>MITLVGVYAFMLIPIWIPVIAVTVSWLADACRRTPDRLRSSGARVLVDQRHLVVQGGTSQAP</sequence>
<evidence type="ECO:0000313" key="3">
    <source>
        <dbReference type="Proteomes" id="UP000283644"/>
    </source>
</evidence>
<protein>
    <submittedName>
        <fullName evidence="2">Uncharacterized protein</fullName>
    </submittedName>
</protein>
<accession>A0A417XXJ3</accession>